<feature type="domain" description="DUF6997" evidence="2">
    <location>
        <begin position="80"/>
        <end position="251"/>
    </location>
</feature>
<evidence type="ECO:0000259" key="2">
    <source>
        <dbReference type="Pfam" id="PF22518"/>
    </source>
</evidence>
<feature type="domain" description="DUF7226" evidence="3">
    <location>
        <begin position="288"/>
        <end position="426"/>
    </location>
</feature>
<sequence>MSLKKTKNDLAWEKLFLKKNILSVIKSEGNFRISATEINEFREARLMTKFDHKANLPEIFRENKLSILPVTRGDYVIAPMEIYKDIEFDENEPINFVVLPQYLQSLNTNHITSEAAAISCAYASGMLEDFLGAELLPTVTGRMSSDSFSFKVDCSLNDSKIDIDVSNSQIEIDGGFESLDSLCLVEAKNSISTDFLIRQLYYPYRLWKRKINKSIRPIFMIYTNGIFHLYEYKFENENEINSITLLRKRLYSLEKQEITIDELLELSHTTTQIREPKIPFPQADSFERIINLCELLNDKPLTKDEITTTYDFDPRQTDYYTNAGRYLGLIKDSNRDDIGCRLTTEGKNILELKFKEKQLMFAELILKHTVFAEVLLLYFHKAEEPTREEVVEIMKEAGLYKINSDSTYSRRASTILSWVRWILELVQN</sequence>
<evidence type="ECO:0000259" key="1">
    <source>
        <dbReference type="Pfam" id="PF22515"/>
    </source>
</evidence>
<keyword evidence="4" id="KW-0378">Hydrolase</keyword>
<gene>
    <name evidence="4" type="ORF">PQJ61_08565</name>
</gene>
<evidence type="ECO:0000259" key="3">
    <source>
        <dbReference type="Pfam" id="PF23871"/>
    </source>
</evidence>
<name>A0AAJ1MMM9_9SPIO</name>
<reference evidence="4 5" key="1">
    <citation type="submission" date="2022-12" db="EMBL/GenBank/DDBJ databases">
        <title>Metagenome assembled genome from gulf of manar.</title>
        <authorList>
            <person name="Kohli P."/>
            <person name="Pk S."/>
            <person name="Venkata Ramana C."/>
            <person name="Sasikala C."/>
        </authorList>
    </citation>
    <scope>NUCLEOTIDE SEQUENCE [LARGE SCALE GENOMIC DNA]</scope>
    <source>
        <strain evidence="4">JB008</strain>
    </source>
</reference>
<evidence type="ECO:0000313" key="4">
    <source>
        <dbReference type="EMBL" id="MDC7226805.1"/>
    </source>
</evidence>
<keyword evidence="4" id="KW-0255">Endonuclease</keyword>
<evidence type="ECO:0000313" key="5">
    <source>
        <dbReference type="Proteomes" id="UP001221217"/>
    </source>
</evidence>
<accession>A0AAJ1MMM9</accession>
<dbReference type="GO" id="GO:0004519">
    <property type="term" value="F:endonuclease activity"/>
    <property type="evidence" value="ECO:0007669"/>
    <property type="project" value="UniProtKB-KW"/>
</dbReference>
<dbReference type="Proteomes" id="UP001221217">
    <property type="component" value="Unassembled WGS sequence"/>
</dbReference>
<dbReference type="Pfam" id="PF22518">
    <property type="entry name" value="DUF6997"/>
    <property type="match status" value="1"/>
</dbReference>
<organism evidence="4 5">
    <name type="scientific">Candidatus Thalassospirochaeta sargassi</name>
    <dbReference type="NCBI Taxonomy" id="3119039"/>
    <lineage>
        <taxon>Bacteria</taxon>
        <taxon>Pseudomonadati</taxon>
        <taxon>Spirochaetota</taxon>
        <taxon>Spirochaetia</taxon>
        <taxon>Spirochaetales</taxon>
        <taxon>Spirochaetaceae</taxon>
        <taxon>Candidatus Thalassospirochaeta</taxon>
    </lineage>
</organism>
<dbReference type="AlphaFoldDB" id="A0AAJ1MMM9"/>
<protein>
    <submittedName>
        <fullName evidence="4">Type II restriction endonuclease</fullName>
    </submittedName>
</protein>
<dbReference type="InterPro" id="IPR054266">
    <property type="entry name" value="DUF6997"/>
</dbReference>
<dbReference type="InterPro" id="IPR055650">
    <property type="entry name" value="DUF7226"/>
</dbReference>
<feature type="domain" description="DUF6996" evidence="1">
    <location>
        <begin position="9"/>
        <end position="77"/>
    </location>
</feature>
<dbReference type="EMBL" id="JAQQAL010000017">
    <property type="protein sequence ID" value="MDC7226805.1"/>
    <property type="molecule type" value="Genomic_DNA"/>
</dbReference>
<keyword evidence="4" id="KW-0540">Nuclease</keyword>
<proteinExistence type="predicted"/>
<dbReference type="Pfam" id="PF22515">
    <property type="entry name" value="DUF6996"/>
    <property type="match status" value="1"/>
</dbReference>
<dbReference type="Pfam" id="PF23871">
    <property type="entry name" value="DUF7226"/>
    <property type="match status" value="1"/>
</dbReference>
<comment type="caution">
    <text evidence="4">The sequence shown here is derived from an EMBL/GenBank/DDBJ whole genome shotgun (WGS) entry which is preliminary data.</text>
</comment>
<dbReference type="InterPro" id="IPR054265">
    <property type="entry name" value="DUF6996"/>
</dbReference>